<dbReference type="CDD" id="cd00024">
    <property type="entry name" value="CD_CSD"/>
    <property type="match status" value="1"/>
</dbReference>
<dbReference type="SMART" id="SM00298">
    <property type="entry name" value="CHROMO"/>
    <property type="match status" value="1"/>
</dbReference>
<dbReference type="PROSITE" id="PS50158">
    <property type="entry name" value="ZF_CCHC"/>
    <property type="match status" value="1"/>
</dbReference>
<evidence type="ECO:0000256" key="1">
    <source>
        <dbReference type="ARBA" id="ARBA00004123"/>
    </source>
</evidence>
<proteinExistence type="predicted"/>
<evidence type="ECO:0000256" key="2">
    <source>
        <dbReference type="ARBA" id="ARBA00011353"/>
    </source>
</evidence>
<dbReference type="InterPro" id="IPR021109">
    <property type="entry name" value="Peptidase_aspartic_dom_sf"/>
</dbReference>
<dbReference type="PROSITE" id="PS50013">
    <property type="entry name" value="CHROMO_2"/>
    <property type="match status" value="1"/>
</dbReference>
<dbReference type="Pfam" id="PF00385">
    <property type="entry name" value="Chromo"/>
    <property type="match status" value="1"/>
</dbReference>
<evidence type="ECO:0000259" key="6">
    <source>
        <dbReference type="PROSITE" id="PS50158"/>
    </source>
</evidence>
<dbReference type="GO" id="GO:0008270">
    <property type="term" value="F:zinc ion binding"/>
    <property type="evidence" value="ECO:0007669"/>
    <property type="project" value="UniProtKB-KW"/>
</dbReference>
<dbReference type="SUPFAM" id="SSF54160">
    <property type="entry name" value="Chromo domain-like"/>
    <property type="match status" value="1"/>
</dbReference>
<dbReference type="Gene3D" id="2.40.70.10">
    <property type="entry name" value="Acid Proteases"/>
    <property type="match status" value="1"/>
</dbReference>
<comment type="caution">
    <text evidence="7">The sequence shown here is derived from an EMBL/GenBank/DDBJ whole genome shotgun (WGS) entry which is preliminary data.</text>
</comment>
<dbReference type="VEuPathDB" id="FungiDB:ACJ73_09559"/>
<gene>
    <name evidence="7" type="ORF">ACJ73_09559</name>
</gene>
<dbReference type="AlphaFoldDB" id="A0A1J9PU02"/>
<dbReference type="InterPro" id="IPR016197">
    <property type="entry name" value="Chromo-like_dom_sf"/>
</dbReference>
<evidence type="ECO:0000259" key="5">
    <source>
        <dbReference type="PROSITE" id="PS50013"/>
    </source>
</evidence>
<feature type="domain" description="Chromo" evidence="5">
    <location>
        <begin position="376"/>
        <end position="429"/>
    </location>
</feature>
<keyword evidence="4" id="KW-0862">Zinc</keyword>
<dbReference type="EMBL" id="LGTZ01002757">
    <property type="protein sequence ID" value="OJD11347.1"/>
    <property type="molecule type" value="Genomic_DNA"/>
</dbReference>
<dbReference type="InterPro" id="IPR056924">
    <property type="entry name" value="SH3_Tf2-1"/>
</dbReference>
<dbReference type="GO" id="GO:0005634">
    <property type="term" value="C:nucleus"/>
    <property type="evidence" value="ECO:0007669"/>
    <property type="project" value="UniProtKB-SubCell"/>
</dbReference>
<sequence length="429" mass="49447">MMDWEPTGPLTESPTVNRSYRRAKWVTKQELEKRRTEGRCLRCGGSEHRIKDCPYQAAQRPLAGRVTHVVAPLLESDEETERSEVSEQGKRVALAQRRIDRLANANALPDSGCNTFALIDSSFARKHHLQRLSITARDIFAYGDDSPSERVDTVVRFYLDVGGISSDVWAYEVQSLKDYDVILGTPWLKENNVVILPKKPSLLFKNHAIEIPSILPSINICQISASAFRLWVEKYRKPRFKPKSHSDPRGERIIQKLSNAVELAQASMATSQESYELYANSRRQPAPEYKIGDKVWLDLRNIRTDRPSEKLDRRCSKFPVIEKIGSHAYRLNTPPGIHPVFHTWLLRPAKNNRLPSQTQTDWQPPAIIAENGDEEYEVEEIVDERTNRRGQTEYRVRWRGWHDLTWEPAAHLEETIALDVWQRACMNTD</sequence>
<accession>A0A1J9PU02</accession>
<comment type="subcellular location">
    <subcellularLocation>
        <location evidence="1">Nucleus</location>
    </subcellularLocation>
</comment>
<dbReference type="PANTHER" id="PTHR22812">
    <property type="entry name" value="CHROMOBOX PROTEIN"/>
    <property type="match status" value="1"/>
</dbReference>
<dbReference type="InterPro" id="IPR023780">
    <property type="entry name" value="Chromo_domain"/>
</dbReference>
<reference evidence="7 8" key="1">
    <citation type="submission" date="2015-08" db="EMBL/GenBank/DDBJ databases">
        <title>Emmonsia species relationships and genome sequence.</title>
        <authorList>
            <person name="Cuomo C.A."/>
            <person name="Schwartz I.S."/>
            <person name="Kenyon C."/>
            <person name="De Hoog G.S."/>
            <person name="Govender N.P."/>
            <person name="Botha A."/>
            <person name="Moreno L."/>
            <person name="De Vries M."/>
            <person name="Munoz J.F."/>
            <person name="Stielow J.B."/>
        </authorList>
    </citation>
    <scope>NUCLEOTIDE SEQUENCE [LARGE SCALE GENOMIC DNA]</scope>
    <source>
        <strain evidence="7 8">EI222</strain>
    </source>
</reference>
<organism evidence="7 8">
    <name type="scientific">Blastomyces percursus</name>
    <dbReference type="NCBI Taxonomy" id="1658174"/>
    <lineage>
        <taxon>Eukaryota</taxon>
        <taxon>Fungi</taxon>
        <taxon>Dikarya</taxon>
        <taxon>Ascomycota</taxon>
        <taxon>Pezizomycotina</taxon>
        <taxon>Eurotiomycetes</taxon>
        <taxon>Eurotiomycetidae</taxon>
        <taxon>Onygenales</taxon>
        <taxon>Ajellomycetaceae</taxon>
        <taxon>Blastomyces</taxon>
    </lineage>
</organism>
<dbReference type="Proteomes" id="UP000242791">
    <property type="component" value="Unassembled WGS sequence"/>
</dbReference>
<dbReference type="InterPro" id="IPR000953">
    <property type="entry name" value="Chromo/chromo_shadow_dom"/>
</dbReference>
<protein>
    <recommendedName>
        <fullName evidence="9">Chromo domain-containing protein</fullName>
    </recommendedName>
</protein>
<dbReference type="InterPro" id="IPR051219">
    <property type="entry name" value="Heterochromatin_chromo-domain"/>
</dbReference>
<evidence type="ECO:0008006" key="9">
    <source>
        <dbReference type="Google" id="ProtNLM"/>
    </source>
</evidence>
<evidence type="ECO:0000313" key="8">
    <source>
        <dbReference type="Proteomes" id="UP000242791"/>
    </source>
</evidence>
<dbReference type="Gene3D" id="2.40.50.40">
    <property type="match status" value="1"/>
</dbReference>
<dbReference type="GO" id="GO:0006338">
    <property type="term" value="P:chromatin remodeling"/>
    <property type="evidence" value="ECO:0007669"/>
    <property type="project" value="UniProtKB-ARBA"/>
</dbReference>
<dbReference type="OrthoDB" id="4177918at2759"/>
<evidence type="ECO:0000313" key="7">
    <source>
        <dbReference type="EMBL" id="OJD11347.1"/>
    </source>
</evidence>
<keyword evidence="4" id="KW-0479">Metal-binding</keyword>
<comment type="subunit">
    <text evidence="2">Component of the NuA4 histone acetyltransferase complex.</text>
</comment>
<dbReference type="CDD" id="cd00303">
    <property type="entry name" value="retropepsin_like"/>
    <property type="match status" value="1"/>
</dbReference>
<keyword evidence="3" id="KW-0539">Nucleus</keyword>
<keyword evidence="4" id="KW-0863">Zinc-finger</keyword>
<evidence type="ECO:0000256" key="4">
    <source>
        <dbReference type="PROSITE-ProRule" id="PRU00047"/>
    </source>
</evidence>
<dbReference type="InterPro" id="IPR001878">
    <property type="entry name" value="Znf_CCHC"/>
</dbReference>
<feature type="domain" description="CCHC-type" evidence="6">
    <location>
        <begin position="39"/>
        <end position="54"/>
    </location>
</feature>
<dbReference type="GO" id="GO:0003676">
    <property type="term" value="F:nucleic acid binding"/>
    <property type="evidence" value="ECO:0007669"/>
    <property type="project" value="InterPro"/>
</dbReference>
<dbReference type="Pfam" id="PF24626">
    <property type="entry name" value="SH3_Tf2-1"/>
    <property type="match status" value="1"/>
</dbReference>
<name>A0A1J9PU02_9EURO</name>
<evidence type="ECO:0000256" key="3">
    <source>
        <dbReference type="ARBA" id="ARBA00023242"/>
    </source>
</evidence>
<dbReference type="STRING" id="1658174.A0A1J9PU02"/>
<keyword evidence="8" id="KW-1185">Reference proteome</keyword>